<gene>
    <name evidence="2" type="ORF">JKG61_02975</name>
</gene>
<dbReference type="InterPro" id="IPR026341">
    <property type="entry name" value="T9SS_type_B"/>
</dbReference>
<feature type="domain" description="DUF7507" evidence="1">
    <location>
        <begin position="718"/>
        <end position="807"/>
    </location>
</feature>
<dbReference type="NCBIfam" id="TIGR01451">
    <property type="entry name" value="B_ant_repeat"/>
    <property type="match status" value="8"/>
</dbReference>
<feature type="domain" description="DUF7507" evidence="1">
    <location>
        <begin position="371"/>
        <end position="474"/>
    </location>
</feature>
<dbReference type="PANTHER" id="PTHR34819:SF3">
    <property type="entry name" value="CELL SURFACE PROTEIN"/>
    <property type="match status" value="1"/>
</dbReference>
<name>A0ABS1R0C0_9SPHI</name>
<feature type="domain" description="DUF7507" evidence="1">
    <location>
        <begin position="495"/>
        <end position="594"/>
    </location>
</feature>
<dbReference type="InterPro" id="IPR055354">
    <property type="entry name" value="DUF7507"/>
</dbReference>
<dbReference type="InterPro" id="IPR013783">
    <property type="entry name" value="Ig-like_fold"/>
</dbReference>
<proteinExistence type="predicted"/>
<evidence type="ECO:0000313" key="2">
    <source>
        <dbReference type="EMBL" id="MBL1407709.1"/>
    </source>
</evidence>
<dbReference type="Gene3D" id="2.60.40.10">
    <property type="entry name" value="Immunoglobulins"/>
    <property type="match status" value="1"/>
</dbReference>
<dbReference type="InterPro" id="IPR047589">
    <property type="entry name" value="DUF11_rpt"/>
</dbReference>
<dbReference type="Pfam" id="PF24346">
    <property type="entry name" value="DUF7507"/>
    <property type="match status" value="8"/>
</dbReference>
<dbReference type="NCBIfam" id="TIGR04131">
    <property type="entry name" value="Bac_Flav_CTERM"/>
    <property type="match status" value="1"/>
</dbReference>
<dbReference type="PANTHER" id="PTHR34819">
    <property type="entry name" value="LARGE CYSTEINE-RICH PERIPLASMIC PROTEIN OMCB"/>
    <property type="match status" value="1"/>
</dbReference>
<organism evidence="2 3">
    <name type="scientific">Sphingobacterium faecale</name>
    <dbReference type="NCBI Taxonomy" id="2803775"/>
    <lineage>
        <taxon>Bacteria</taxon>
        <taxon>Pseudomonadati</taxon>
        <taxon>Bacteroidota</taxon>
        <taxon>Sphingobacteriia</taxon>
        <taxon>Sphingobacteriales</taxon>
        <taxon>Sphingobacteriaceae</taxon>
        <taxon>Sphingobacterium</taxon>
    </lineage>
</organism>
<protein>
    <submittedName>
        <fullName evidence="2">DUF11 domain-containing protein</fullName>
    </submittedName>
</protein>
<feature type="non-terminal residue" evidence="2">
    <location>
        <position position="1"/>
    </location>
</feature>
<dbReference type="EMBL" id="JAERTY010000002">
    <property type="protein sequence ID" value="MBL1407709.1"/>
    <property type="molecule type" value="Genomic_DNA"/>
</dbReference>
<feature type="domain" description="DUF7507" evidence="1">
    <location>
        <begin position="9"/>
        <end position="96"/>
    </location>
</feature>
<dbReference type="RefSeq" id="WP_202101523.1">
    <property type="nucleotide sequence ID" value="NZ_JAERTY010000002.1"/>
</dbReference>
<dbReference type="Pfam" id="PF13585">
    <property type="entry name" value="CHU_C"/>
    <property type="match status" value="1"/>
</dbReference>
<feature type="domain" description="DUF7507" evidence="1">
    <location>
        <begin position="124"/>
        <end position="225"/>
    </location>
</feature>
<keyword evidence="3" id="KW-1185">Reference proteome</keyword>
<dbReference type="Proteomes" id="UP000625283">
    <property type="component" value="Unassembled WGS sequence"/>
</dbReference>
<accession>A0ABS1R0C0</accession>
<feature type="domain" description="DUF7507" evidence="1">
    <location>
        <begin position="246"/>
        <end position="351"/>
    </location>
</feature>
<feature type="domain" description="DUF7507" evidence="1">
    <location>
        <begin position="840"/>
        <end position="932"/>
    </location>
</feature>
<evidence type="ECO:0000259" key="1">
    <source>
        <dbReference type="Pfam" id="PF24346"/>
    </source>
</evidence>
<dbReference type="InterPro" id="IPR051172">
    <property type="entry name" value="Chlamydia_OmcB"/>
</dbReference>
<feature type="domain" description="DUF7507" evidence="1">
    <location>
        <begin position="618"/>
        <end position="705"/>
    </location>
</feature>
<sequence>ANGENCSSLTVGEVVTYTFVVHNTGSVTLGNVTVADKTFNGSGTISGLSTPVASSGSSATALLPGGTLTYTATYTVEQGDLNRGNISNQAEATGVFNNVSYKDLSGTALDNDSPTAIAICQNGSISLVKNHNLQGNSNCYELTAGSEVTYSFAVTNTGNVTLKDIILTDAMLDAAIVQNNNPLAPGETRNYTAVYVVKQTDVEAGFISNTATVTSKTLTDQDVSDVSGTDASNDNPTVISICRDGAIAIVKSHNLQGDGNCYGLEKGSTIVYTLHVSNVGNTSLTNVVVNDPLGAAVYQGGDNNSDGKLDINEVWTYQVEYVVTPVDIDNGQVVNQATVTAIDAANKRVSDVSGSTVSSNEPTVISICREAKIKLVKTHNLEKDGDCYGVNVGDIVTYTFTVTNEGNVTLSDINLVDAMLGLTGLTQDVSPLAAGNSRTYIATYKVTQADVDAGFIRNSAKVTAVDPAQKAVQDISGTNINNDEPTIIAICRDAGVSIVKSHNLQGTGDCHALQVGDKITYTFTVKNTGNVSLNDVSVTDLLPGIGTISSDEDGSLLPGKTRVFKATYSVTQADINRGSITNRAGVTAKTPEGNITGAVRGMVVADDEVIISICQTGKVAITKTVNKAEVSKVGEELTYTITVTNTGNIDLEEVTVEDVMLALNDVIDLKVGEVKNYQLKYTVTYNDLLKASIDNVASATLKTKEKVVDQTSTNVKFKPEIDIVKSADKSVITFLGELVEYTIEVTNTGTVDLVGVVVTDPMFPSFTGAAGNLAVGESKKFELTYESVLADIIRGEIRNTAHVEGTVGGAMKMRSFNPVTGVIEKLSNEVLVKVLFSNVLEVTKDADKTEINKEGEVITYTIKVANRGNYDLTDVVVKDPLTGMIESVGDLNVGKERTFTTTYAAQRSDFDKRTIVNEVVATAKDLIGGQVEARAQKTVNVAAMPFFIPNVFTPNDDGTNDTFEILGIEGFDRIEVTILNRWGNEVYRNSNYRNEWTGHGLNEGTYFYIVKTIKGAKEDLYKGHVLIKTR</sequence>
<reference evidence="2 3" key="1">
    <citation type="submission" date="2021-01" db="EMBL/GenBank/DDBJ databases">
        <title>C459-1 draft genome sequence.</title>
        <authorList>
            <person name="Zhang X.-F."/>
        </authorList>
    </citation>
    <scope>NUCLEOTIDE SEQUENCE [LARGE SCALE GENOMIC DNA]</scope>
    <source>
        <strain evidence="3">C459-1</strain>
    </source>
</reference>
<comment type="caution">
    <text evidence="2">The sequence shown here is derived from an EMBL/GenBank/DDBJ whole genome shotgun (WGS) entry which is preliminary data.</text>
</comment>
<evidence type="ECO:0000313" key="3">
    <source>
        <dbReference type="Proteomes" id="UP000625283"/>
    </source>
</evidence>